<evidence type="ECO:0000256" key="2">
    <source>
        <dbReference type="HAMAP-Rule" id="MF_00457"/>
    </source>
</evidence>
<dbReference type="EMBL" id="QMQZ01000008">
    <property type="protein sequence ID" value="RLE52196.1"/>
    <property type="molecule type" value="Genomic_DNA"/>
</dbReference>
<evidence type="ECO:0000313" key="5">
    <source>
        <dbReference type="EMBL" id="RLE55706.1"/>
    </source>
</evidence>
<dbReference type="InterPro" id="IPR001279">
    <property type="entry name" value="Metallo-B-lactamas"/>
</dbReference>
<reference evidence="6 7" key="1">
    <citation type="submission" date="2018-06" db="EMBL/GenBank/DDBJ databases">
        <title>Extensive metabolic versatility and redundancy in microbially diverse, dynamic hydrothermal sediments.</title>
        <authorList>
            <person name="Dombrowski N."/>
            <person name="Teske A."/>
            <person name="Baker B.J."/>
        </authorList>
    </citation>
    <scope>NUCLEOTIDE SEQUENCE [LARGE SCALE GENOMIC DNA]</scope>
    <source>
        <strain evidence="5">B20_G2</strain>
        <strain evidence="4">B29_G17</strain>
    </source>
</reference>
<dbReference type="Proteomes" id="UP000269499">
    <property type="component" value="Unassembled WGS sequence"/>
</dbReference>
<proteinExistence type="inferred from homology"/>
<name>A0A497F8D1_9CREN</name>
<dbReference type="EMBL" id="QMRA01000004">
    <property type="protein sequence ID" value="RLE55706.1"/>
    <property type="molecule type" value="Genomic_DNA"/>
</dbReference>
<evidence type="ECO:0000313" key="4">
    <source>
        <dbReference type="EMBL" id="RLE52196.1"/>
    </source>
</evidence>
<dbReference type="Pfam" id="PF12706">
    <property type="entry name" value="Lactamase_B_2"/>
    <property type="match status" value="1"/>
</dbReference>
<dbReference type="NCBIfam" id="NF001911">
    <property type="entry name" value="PRK00685.1"/>
    <property type="match status" value="1"/>
</dbReference>
<dbReference type="InterPro" id="IPR050114">
    <property type="entry name" value="UPF0173_UPF0282_UlaG_hydrolase"/>
</dbReference>
<dbReference type="Gene3D" id="3.60.15.10">
    <property type="entry name" value="Ribonuclease Z/Hydroxyacylglutathione hydrolase-like"/>
    <property type="match status" value="1"/>
</dbReference>
<keyword evidence="1 2" id="KW-0378">Hydrolase</keyword>
<evidence type="ECO:0000256" key="1">
    <source>
        <dbReference type="ARBA" id="ARBA00022801"/>
    </source>
</evidence>
<comment type="similarity">
    <text evidence="2">Belongs to the UPF0173 family.</text>
</comment>
<evidence type="ECO:0000259" key="3">
    <source>
        <dbReference type="SMART" id="SM00849"/>
    </source>
</evidence>
<accession>A0A497F8D1</accession>
<dbReference type="InterPro" id="IPR022877">
    <property type="entry name" value="UPF0173"/>
</dbReference>
<dbReference type="PANTHER" id="PTHR43546">
    <property type="entry name" value="UPF0173 METAL-DEPENDENT HYDROLASE MJ1163-RELATED"/>
    <property type="match status" value="1"/>
</dbReference>
<dbReference type="GO" id="GO:0016787">
    <property type="term" value="F:hydrolase activity"/>
    <property type="evidence" value="ECO:0007669"/>
    <property type="project" value="UniProtKB-UniRule"/>
</dbReference>
<dbReference type="InterPro" id="IPR036866">
    <property type="entry name" value="RibonucZ/Hydroxyglut_hydro"/>
</dbReference>
<dbReference type="AlphaFoldDB" id="A0A497F8D1"/>
<gene>
    <name evidence="4" type="ORF">DRJ20_00615</name>
    <name evidence="5" type="ORF">DRJ26_00585</name>
</gene>
<evidence type="ECO:0000313" key="6">
    <source>
        <dbReference type="Proteomes" id="UP000268446"/>
    </source>
</evidence>
<feature type="domain" description="Metallo-beta-lactamase" evidence="3">
    <location>
        <begin position="7"/>
        <end position="184"/>
    </location>
</feature>
<dbReference type="HAMAP" id="MF_00457">
    <property type="entry name" value="UPF0173"/>
    <property type="match status" value="1"/>
</dbReference>
<protein>
    <recommendedName>
        <fullName evidence="2">UPF0173 metal-dependent hydrolase DRJ20_00615</fullName>
    </recommendedName>
</protein>
<dbReference type="Proteomes" id="UP000268446">
    <property type="component" value="Unassembled WGS sequence"/>
</dbReference>
<dbReference type="PANTHER" id="PTHR43546:SF3">
    <property type="entry name" value="UPF0173 METAL-DEPENDENT HYDROLASE MJ1163"/>
    <property type="match status" value="1"/>
</dbReference>
<organism evidence="5 7">
    <name type="scientific">Thermoproteota archaeon</name>
    <dbReference type="NCBI Taxonomy" id="2056631"/>
    <lineage>
        <taxon>Archaea</taxon>
        <taxon>Thermoproteota</taxon>
    </lineage>
</organism>
<dbReference type="SMART" id="SM00849">
    <property type="entry name" value="Lactamase_B"/>
    <property type="match status" value="1"/>
</dbReference>
<evidence type="ECO:0000313" key="7">
    <source>
        <dbReference type="Proteomes" id="UP000269499"/>
    </source>
</evidence>
<sequence length="222" mass="24431">MKVRWLGHAGFEIEISEKRILIDPWLTGNPVAKNKPGEFKEVDVILVTHDHGDHLGDAIEIAKNTGAVFVGIYELSQYALSQGVKDTVGMNIGGSTIVKDLKVIMVPAFHSCERGAPVGFVIQHGDESVYHAGDTSLFADMKLIGELYKPKLALLPIGSHFTMGPLEAAKATELIKPKVVIPMHYNTFPVIKQDPHEFEKLVKKFAPDVKVIVAEVGKWIEI</sequence>
<comment type="caution">
    <text evidence="5">The sequence shown here is derived from an EMBL/GenBank/DDBJ whole genome shotgun (WGS) entry which is preliminary data.</text>
</comment>
<dbReference type="SUPFAM" id="SSF56281">
    <property type="entry name" value="Metallo-hydrolase/oxidoreductase"/>
    <property type="match status" value="1"/>
</dbReference>